<keyword evidence="5" id="KW-1185">Reference proteome</keyword>
<reference evidence="4" key="2">
    <citation type="submission" date="2023-05" db="EMBL/GenBank/DDBJ databases">
        <authorList>
            <consortium name="Lawrence Berkeley National Laboratory"/>
            <person name="Steindorff A."/>
            <person name="Hensen N."/>
            <person name="Bonometti L."/>
            <person name="Westerberg I."/>
            <person name="Brannstrom I.O."/>
            <person name="Guillou S."/>
            <person name="Cros-Aarteil S."/>
            <person name="Calhoun S."/>
            <person name="Haridas S."/>
            <person name="Kuo A."/>
            <person name="Mondo S."/>
            <person name="Pangilinan J."/>
            <person name="Riley R."/>
            <person name="Labutti K."/>
            <person name="Andreopoulos B."/>
            <person name="Lipzen A."/>
            <person name="Chen C."/>
            <person name="Yanf M."/>
            <person name="Daum C."/>
            <person name="Ng V."/>
            <person name="Clum A."/>
            <person name="Ohm R."/>
            <person name="Martin F."/>
            <person name="Silar P."/>
            <person name="Natvig D."/>
            <person name="Lalanne C."/>
            <person name="Gautier V."/>
            <person name="Ament-Velasquez S.L."/>
            <person name="Kruys A."/>
            <person name="Hutchinson M.I."/>
            <person name="Powell A.J."/>
            <person name="Barry K."/>
            <person name="Miller A.N."/>
            <person name="Grigoriev I.V."/>
            <person name="Debuchy R."/>
            <person name="Gladieux P."/>
            <person name="Thoren M.H."/>
            <person name="Johannesson H."/>
        </authorList>
    </citation>
    <scope>NUCLEOTIDE SEQUENCE</scope>
    <source>
        <strain evidence="4">CBS 315.58</strain>
    </source>
</reference>
<dbReference type="InterPro" id="IPR036477">
    <property type="entry name" value="Formyl_transf_N_sf"/>
</dbReference>
<protein>
    <recommendedName>
        <fullName evidence="1">methionyl-tRNA formyltransferase</fullName>
        <ecNumber evidence="1">2.1.2.9</ecNumber>
    </recommendedName>
</protein>
<dbReference type="EMBL" id="MU863933">
    <property type="protein sequence ID" value="KAK4199395.1"/>
    <property type="molecule type" value="Genomic_DNA"/>
</dbReference>
<dbReference type="AlphaFoldDB" id="A0AAN6XEY8"/>
<proteinExistence type="predicted"/>
<evidence type="ECO:0000259" key="3">
    <source>
        <dbReference type="Pfam" id="PF00551"/>
    </source>
</evidence>
<dbReference type="EC" id="2.1.2.9" evidence="1"/>
<feature type="domain" description="Formyl transferase N-terminal" evidence="3">
    <location>
        <begin position="32"/>
        <end position="215"/>
    </location>
</feature>
<name>A0AAN6XEY8_9PEZI</name>
<dbReference type="PANTHER" id="PTHR11138:SF5">
    <property type="entry name" value="METHIONYL-TRNA FORMYLTRANSFERASE, MITOCHONDRIAL"/>
    <property type="match status" value="1"/>
</dbReference>
<feature type="compositionally biased region" description="Basic residues" evidence="2">
    <location>
        <begin position="505"/>
        <end position="517"/>
    </location>
</feature>
<organism evidence="4 5">
    <name type="scientific">Triangularia verruculosa</name>
    <dbReference type="NCBI Taxonomy" id="2587418"/>
    <lineage>
        <taxon>Eukaryota</taxon>
        <taxon>Fungi</taxon>
        <taxon>Dikarya</taxon>
        <taxon>Ascomycota</taxon>
        <taxon>Pezizomycotina</taxon>
        <taxon>Sordariomycetes</taxon>
        <taxon>Sordariomycetidae</taxon>
        <taxon>Sordariales</taxon>
        <taxon>Podosporaceae</taxon>
        <taxon>Triangularia</taxon>
    </lineage>
</organism>
<dbReference type="InterPro" id="IPR002376">
    <property type="entry name" value="Formyl_transf_N"/>
</dbReference>
<dbReference type="InterPro" id="IPR041711">
    <property type="entry name" value="Met-tRNA-FMT_N"/>
</dbReference>
<dbReference type="Pfam" id="PF00551">
    <property type="entry name" value="Formyl_trans_N"/>
    <property type="match status" value="1"/>
</dbReference>
<evidence type="ECO:0000256" key="1">
    <source>
        <dbReference type="ARBA" id="ARBA00012261"/>
    </source>
</evidence>
<dbReference type="PANTHER" id="PTHR11138">
    <property type="entry name" value="METHIONYL-TRNA FORMYLTRANSFERASE"/>
    <property type="match status" value="1"/>
</dbReference>
<dbReference type="SUPFAM" id="SSF53328">
    <property type="entry name" value="Formyltransferase"/>
    <property type="match status" value="1"/>
</dbReference>
<evidence type="ECO:0000256" key="2">
    <source>
        <dbReference type="SAM" id="MobiDB-lite"/>
    </source>
</evidence>
<gene>
    <name evidence="4" type="ORF">QBC40DRAFT_340634</name>
</gene>
<dbReference type="Proteomes" id="UP001303160">
    <property type="component" value="Unassembled WGS sequence"/>
</dbReference>
<dbReference type="GO" id="GO:0004479">
    <property type="term" value="F:methionyl-tRNA formyltransferase activity"/>
    <property type="evidence" value="ECO:0007669"/>
    <property type="project" value="UniProtKB-EC"/>
</dbReference>
<evidence type="ECO:0000313" key="5">
    <source>
        <dbReference type="Proteomes" id="UP001303160"/>
    </source>
</evidence>
<dbReference type="Gene3D" id="3.40.50.12230">
    <property type="match status" value="1"/>
</dbReference>
<accession>A0AAN6XEY8</accession>
<evidence type="ECO:0000313" key="4">
    <source>
        <dbReference type="EMBL" id="KAK4199395.1"/>
    </source>
</evidence>
<feature type="compositionally biased region" description="Basic and acidic residues" evidence="2">
    <location>
        <begin position="495"/>
        <end position="504"/>
    </location>
</feature>
<comment type="caution">
    <text evidence="4">The sequence shown here is derived from an EMBL/GenBank/DDBJ whole genome shotgun (WGS) entry which is preliminary data.</text>
</comment>
<dbReference type="CDD" id="cd08646">
    <property type="entry name" value="FMT_core_Met-tRNA-FMT_N"/>
    <property type="match status" value="1"/>
</dbReference>
<feature type="region of interest" description="Disordered" evidence="2">
    <location>
        <begin position="479"/>
        <end position="517"/>
    </location>
</feature>
<dbReference type="GO" id="GO:0005739">
    <property type="term" value="C:mitochondrion"/>
    <property type="evidence" value="ECO:0007669"/>
    <property type="project" value="TreeGrafter"/>
</dbReference>
<reference evidence="4" key="1">
    <citation type="journal article" date="2023" name="Mol. Phylogenet. Evol.">
        <title>Genome-scale phylogeny and comparative genomics of the fungal order Sordariales.</title>
        <authorList>
            <person name="Hensen N."/>
            <person name="Bonometti L."/>
            <person name="Westerberg I."/>
            <person name="Brannstrom I.O."/>
            <person name="Guillou S."/>
            <person name="Cros-Aarteil S."/>
            <person name="Calhoun S."/>
            <person name="Haridas S."/>
            <person name="Kuo A."/>
            <person name="Mondo S."/>
            <person name="Pangilinan J."/>
            <person name="Riley R."/>
            <person name="LaButti K."/>
            <person name="Andreopoulos B."/>
            <person name="Lipzen A."/>
            <person name="Chen C."/>
            <person name="Yan M."/>
            <person name="Daum C."/>
            <person name="Ng V."/>
            <person name="Clum A."/>
            <person name="Steindorff A."/>
            <person name="Ohm R.A."/>
            <person name="Martin F."/>
            <person name="Silar P."/>
            <person name="Natvig D.O."/>
            <person name="Lalanne C."/>
            <person name="Gautier V."/>
            <person name="Ament-Velasquez S.L."/>
            <person name="Kruys A."/>
            <person name="Hutchinson M.I."/>
            <person name="Powell A.J."/>
            <person name="Barry K."/>
            <person name="Miller A.N."/>
            <person name="Grigoriev I.V."/>
            <person name="Debuchy R."/>
            <person name="Gladieux P."/>
            <person name="Hiltunen Thoren M."/>
            <person name="Johannesson H."/>
        </authorList>
    </citation>
    <scope>NUCLEOTIDE SEQUENCE</scope>
    <source>
        <strain evidence="4">CBS 315.58</strain>
    </source>
</reference>
<sequence>MLWLAASRPLQRSIVRPLRFASTSTSRGNPLRILFCGSDEFSCHSLEALHKKHKEDPNLIESIDVLVRPSKPTGRGLKQLTEVPIASVARELGLPLLTLPRDTFTDWFIKKYVNLIVAVSFGRFVPPRILKQAEYGGVNVHPSLLPDLRGPAPLHYALLNRYTHTGVSIQTLSPDSFDTGTVLSQTPLPGIPITANTTTSDLTSLLAPIGASMLVSSLESGLHIPPHKDVSWQPSYPIRHAPKINTSTKQIPWLTPSIYTRSTGHPSENHLQEIAHQHHILGPLWSNLVIRTPRKEHNRRVVCDDISFHPDPSSPDVPPAIASQIQSALERCKQDPWAEESIPIIEWLQIGEPDEEPPAYYPPQPDSLDLYNQVTALANGYIPIDVPIPTTPPIRELQREQTELPRKMRGWRLTIQTAYFPDQKTGSIYLRDHIRGRRGLLRIGKMTADGKPTRPAANVAAQLGRTVTDYRGMHFDEEPIGRALQVSEPQQEGDDGPRDEEAERRRNRVMMRRIYSR</sequence>